<comment type="similarity">
    <text evidence="1">Belongs to the ATP:guanido phosphotransferase family.</text>
</comment>
<keyword evidence="4" id="KW-1185">Reference proteome</keyword>
<organism evidence="3 4">
    <name type="scientific">Caligus rogercresseyi</name>
    <name type="common">Sea louse</name>
    <dbReference type="NCBI Taxonomy" id="217165"/>
    <lineage>
        <taxon>Eukaryota</taxon>
        <taxon>Metazoa</taxon>
        <taxon>Ecdysozoa</taxon>
        <taxon>Arthropoda</taxon>
        <taxon>Crustacea</taxon>
        <taxon>Multicrustacea</taxon>
        <taxon>Hexanauplia</taxon>
        <taxon>Copepoda</taxon>
        <taxon>Siphonostomatoida</taxon>
        <taxon>Caligidae</taxon>
        <taxon>Caligus</taxon>
    </lineage>
</organism>
<proteinExistence type="inferred from homology"/>
<gene>
    <name evidence="3" type="ORF">FKW44_016194</name>
</gene>
<dbReference type="Proteomes" id="UP000595437">
    <property type="component" value="Chromosome 11"/>
</dbReference>
<evidence type="ECO:0000313" key="4">
    <source>
        <dbReference type="Proteomes" id="UP000595437"/>
    </source>
</evidence>
<dbReference type="PANTHER" id="PTHR11547:SF38">
    <property type="entry name" value="ARGININE KINASE 1-RELATED"/>
    <property type="match status" value="1"/>
</dbReference>
<evidence type="ECO:0000259" key="2">
    <source>
        <dbReference type="PROSITE" id="PS51509"/>
    </source>
</evidence>
<dbReference type="AlphaFoldDB" id="A0A7T8H1I2"/>
<protein>
    <recommendedName>
        <fullName evidence="2">Phosphagen kinase N-terminal domain-containing protein</fullName>
    </recommendedName>
</protein>
<feature type="domain" description="Phosphagen kinase N-terminal" evidence="2">
    <location>
        <begin position="57"/>
        <end position="140"/>
    </location>
</feature>
<dbReference type="PROSITE" id="PS51509">
    <property type="entry name" value="PHOSPHAGEN_KINASE_N"/>
    <property type="match status" value="1"/>
</dbReference>
<reference evidence="4" key="1">
    <citation type="submission" date="2021-01" db="EMBL/GenBank/DDBJ databases">
        <title>Caligus Genome Assembly.</title>
        <authorList>
            <person name="Gallardo-Escarate C."/>
        </authorList>
    </citation>
    <scope>NUCLEOTIDE SEQUENCE [LARGE SCALE GENOMIC DNA]</scope>
</reference>
<dbReference type="InterPro" id="IPR036802">
    <property type="entry name" value="ATP-guanido_PTrfase_N_sf"/>
</dbReference>
<dbReference type="GO" id="GO:0004111">
    <property type="term" value="F:creatine kinase activity"/>
    <property type="evidence" value="ECO:0007669"/>
    <property type="project" value="InterPro"/>
</dbReference>
<name>A0A7T8H1I2_CALRO</name>
<dbReference type="GO" id="GO:0005615">
    <property type="term" value="C:extracellular space"/>
    <property type="evidence" value="ECO:0007669"/>
    <property type="project" value="TreeGrafter"/>
</dbReference>
<dbReference type="Gene3D" id="1.10.135.10">
    <property type="entry name" value="ATP:guanido phosphotransferase, N-terminal domain"/>
    <property type="match status" value="1"/>
</dbReference>
<sequence length="150" mass="17340">DEEDEIKKWKYMKNITSEEDRVYYEGIFEDSEDDSDCEGISDLNVPEGHLDLETISQLERSFRKITWARQAHSLLKKFLIKPIFDKLKEKTTLSNGGTLLDVIKGGIEILNHDLGVVAPDAESFKVFAPLIKPIIYTYHRIPILKNQQRC</sequence>
<accession>A0A7T8H1I2</accession>
<dbReference type="InterPro" id="IPR000749">
    <property type="entry name" value="ATP-guanido_PTrfase"/>
</dbReference>
<feature type="non-terminal residue" evidence="3">
    <location>
        <position position="1"/>
    </location>
</feature>
<dbReference type="GO" id="GO:0046314">
    <property type="term" value="P:phosphocreatine biosynthetic process"/>
    <property type="evidence" value="ECO:0007669"/>
    <property type="project" value="InterPro"/>
</dbReference>
<dbReference type="PANTHER" id="PTHR11547">
    <property type="entry name" value="ARGININE OR CREATINE KINASE"/>
    <property type="match status" value="1"/>
</dbReference>
<feature type="non-terminal residue" evidence="3">
    <location>
        <position position="150"/>
    </location>
</feature>
<dbReference type="EMBL" id="CP045900">
    <property type="protein sequence ID" value="QQP41734.1"/>
    <property type="molecule type" value="Genomic_DNA"/>
</dbReference>
<dbReference type="OrthoDB" id="430219at2759"/>
<dbReference type="InterPro" id="IPR022413">
    <property type="entry name" value="ATP-guanido_PTrfase_N"/>
</dbReference>
<dbReference type="SUPFAM" id="SSF48034">
    <property type="entry name" value="Guanido kinase N-terminal domain"/>
    <property type="match status" value="1"/>
</dbReference>
<dbReference type="Pfam" id="PF02807">
    <property type="entry name" value="ATP-gua_PtransN"/>
    <property type="match status" value="1"/>
</dbReference>
<evidence type="ECO:0000313" key="3">
    <source>
        <dbReference type="EMBL" id="QQP41734.1"/>
    </source>
</evidence>
<evidence type="ECO:0000256" key="1">
    <source>
        <dbReference type="PROSITE-ProRule" id="PRU00842"/>
    </source>
</evidence>
<dbReference type="FunFam" id="1.10.135.10:FF:000003">
    <property type="entry name" value="Three-domain arginine kinase"/>
    <property type="match status" value="1"/>
</dbReference>